<evidence type="ECO:0000256" key="1">
    <source>
        <dbReference type="SAM" id="Phobius"/>
    </source>
</evidence>
<dbReference type="AlphaFoldDB" id="A0AA48IGU0"/>
<sequence>MECICFSLSSTHVFCCICGVFKLEDCSNSDKEEILDTEKFGIHFSVPIFKTKTRTILEISGMVAIVSLIVVNILLVKKVFFDKSNEPKEKRVEISEENE</sequence>
<evidence type="ECO:0000313" key="2">
    <source>
        <dbReference type="EMBL" id="BED91780.1"/>
    </source>
</evidence>
<dbReference type="KEGG" id="ips:CfP315_0308"/>
<proteinExistence type="predicted"/>
<feature type="transmembrane region" description="Helical" evidence="1">
    <location>
        <begin position="59"/>
        <end position="81"/>
    </location>
</feature>
<dbReference type="EMBL" id="AP027924">
    <property type="protein sequence ID" value="BED91780.1"/>
    <property type="molecule type" value="Genomic_DNA"/>
</dbReference>
<keyword evidence="1" id="KW-1133">Transmembrane helix</keyword>
<keyword evidence="1" id="KW-0472">Membrane</keyword>
<protein>
    <submittedName>
        <fullName evidence="2">Uncharacterized protein</fullName>
    </submittedName>
</protein>
<dbReference type="Proteomes" id="UP001337580">
    <property type="component" value="Chromosome"/>
</dbReference>
<gene>
    <name evidence="2" type="ORF">CfP315_0308</name>
</gene>
<reference evidence="2" key="1">
    <citation type="journal article" date="2023" name="ISME J.">
        <title>Emergence of putative energy parasites within Clostridia revealed by genome analysis of a novel endosymbiotic clade.</title>
        <authorList>
            <person name="Takahashi K."/>
            <person name="Kuwahara H."/>
            <person name="Horikawa Y."/>
            <person name="Izawa K."/>
            <person name="Kato D."/>
            <person name="Inagaki T."/>
            <person name="Yuki M."/>
            <person name="Ohkuma M."/>
            <person name="Hongoh Y."/>
        </authorList>
    </citation>
    <scope>NUCLEOTIDE SEQUENCE</scope>
    <source>
        <strain evidence="2">CfP3-15</strain>
    </source>
</reference>
<organism evidence="2">
    <name type="scientific">Candidatus Improbicoccus pseudotrichonymphae</name>
    <dbReference type="NCBI Taxonomy" id="3033792"/>
    <lineage>
        <taxon>Bacteria</taxon>
        <taxon>Bacillati</taxon>
        <taxon>Bacillota</taxon>
        <taxon>Clostridia</taxon>
        <taxon>Candidatus Improbicoccus</taxon>
    </lineage>
</organism>
<accession>A0AA48IGU0</accession>
<name>A0AA48IGU0_9FIRM</name>
<keyword evidence="1" id="KW-0812">Transmembrane</keyword>